<dbReference type="SUPFAM" id="SSF53613">
    <property type="entry name" value="Ribokinase-like"/>
    <property type="match status" value="1"/>
</dbReference>
<comment type="caution">
    <text evidence="11">The sequence shown here is derived from an EMBL/GenBank/DDBJ whole genome shotgun (WGS) entry which is preliminary data.</text>
</comment>
<dbReference type="EMBL" id="JBHMEA010000051">
    <property type="protein sequence ID" value="MFB9233765.1"/>
    <property type="molecule type" value="Genomic_DNA"/>
</dbReference>
<feature type="binding site" evidence="9">
    <location>
        <position position="235"/>
    </location>
    <ligand>
        <name>K(+)</name>
        <dbReference type="ChEBI" id="CHEBI:29103"/>
    </ligand>
</feature>
<evidence type="ECO:0000256" key="9">
    <source>
        <dbReference type="HAMAP-Rule" id="MF_01987"/>
    </source>
</evidence>
<comment type="cofactor">
    <cofactor evidence="9">
        <name>Mg(2+)</name>
        <dbReference type="ChEBI" id="CHEBI:18420"/>
    </cofactor>
    <text evidence="9">Requires a divalent cation, most likely magnesium in vivo, as an electrophilic catalyst to aid phosphoryl group transfer. It is the chelate of the metal and the nucleotide that is the actual substrate.</text>
</comment>
<dbReference type="Proteomes" id="UP001589683">
    <property type="component" value="Unassembled WGS sequence"/>
</dbReference>
<feature type="binding site" evidence="9">
    <location>
        <position position="136"/>
    </location>
    <ligand>
        <name>substrate</name>
    </ligand>
</feature>
<feature type="binding site" evidence="9">
    <location>
        <position position="272"/>
    </location>
    <ligand>
        <name>K(+)</name>
        <dbReference type="ChEBI" id="CHEBI:29103"/>
    </ligand>
</feature>
<keyword evidence="2 9" id="KW-0479">Metal-binding</keyword>
<keyword evidence="5 9" id="KW-0067">ATP-binding</keyword>
<keyword evidence="8 9" id="KW-0119">Carbohydrate metabolism</keyword>
<dbReference type="Gene3D" id="3.40.1190.20">
    <property type="match status" value="1"/>
</dbReference>
<comment type="subunit">
    <text evidence="9">Homodimer.</text>
</comment>
<dbReference type="PANTHER" id="PTHR10584">
    <property type="entry name" value="SUGAR KINASE"/>
    <property type="match status" value="1"/>
</dbReference>
<keyword evidence="12" id="KW-1185">Reference proteome</keyword>
<keyword evidence="1 9" id="KW-0808">Transferase</keyword>
<evidence type="ECO:0000259" key="10">
    <source>
        <dbReference type="Pfam" id="PF00294"/>
    </source>
</evidence>
<feature type="binding site" evidence="9">
    <location>
        <position position="233"/>
    </location>
    <ligand>
        <name>K(+)</name>
        <dbReference type="ChEBI" id="CHEBI:29103"/>
    </ligand>
</feature>
<protein>
    <recommendedName>
        <fullName evidence="9">Ribokinase</fullName>
        <shortName evidence="9">RK</shortName>
        <ecNumber evidence="9">2.7.1.15</ecNumber>
    </recommendedName>
</protein>
<dbReference type="InterPro" id="IPR029056">
    <property type="entry name" value="Ribokinase-like"/>
</dbReference>
<keyword evidence="6 9" id="KW-0460">Magnesium</keyword>
<feature type="binding site" evidence="9">
    <location>
        <position position="179"/>
    </location>
    <ligand>
        <name>ATP</name>
        <dbReference type="ChEBI" id="CHEBI:30616"/>
    </ligand>
</feature>
<gene>
    <name evidence="9" type="primary">rbsK</name>
    <name evidence="11" type="ORF">ACFFUT_18380</name>
</gene>
<dbReference type="PANTHER" id="PTHR10584:SF166">
    <property type="entry name" value="RIBOKINASE"/>
    <property type="match status" value="1"/>
</dbReference>
<comment type="similarity">
    <text evidence="9">Belongs to the carbohydrate kinase PfkB family. Ribokinase subfamily.</text>
</comment>
<comment type="catalytic activity">
    <reaction evidence="9">
        <text>D-ribose + ATP = D-ribose 5-phosphate + ADP + H(+)</text>
        <dbReference type="Rhea" id="RHEA:13697"/>
        <dbReference type="ChEBI" id="CHEBI:15378"/>
        <dbReference type="ChEBI" id="CHEBI:30616"/>
        <dbReference type="ChEBI" id="CHEBI:47013"/>
        <dbReference type="ChEBI" id="CHEBI:78346"/>
        <dbReference type="ChEBI" id="CHEBI:456216"/>
        <dbReference type="EC" id="2.7.1.15"/>
    </reaction>
</comment>
<name>A0ABV5JKY6_9RHOB</name>
<dbReference type="InterPro" id="IPR011611">
    <property type="entry name" value="PfkB_dom"/>
</dbReference>
<comment type="caution">
    <text evidence="9">Lacks conserved residue(s) required for the propagation of feature annotation.</text>
</comment>
<keyword evidence="7 9" id="KW-0630">Potassium</keyword>
<dbReference type="HAMAP" id="MF_01987">
    <property type="entry name" value="Ribokinase"/>
    <property type="match status" value="1"/>
</dbReference>
<proteinExistence type="inferred from homology"/>
<feature type="binding site" evidence="9">
    <location>
        <begin position="38"/>
        <end position="42"/>
    </location>
    <ligand>
        <name>substrate</name>
    </ligand>
</feature>
<dbReference type="RefSeq" id="WP_213889644.1">
    <property type="nucleotide sequence ID" value="NZ_JAGFNU010000007.1"/>
</dbReference>
<reference evidence="11 12" key="1">
    <citation type="submission" date="2024-09" db="EMBL/GenBank/DDBJ databases">
        <authorList>
            <person name="Sun Q."/>
            <person name="Mori K."/>
        </authorList>
    </citation>
    <scope>NUCLEOTIDE SEQUENCE [LARGE SCALE GENOMIC DNA]</scope>
    <source>
        <strain evidence="11 12">CECT 8726</strain>
    </source>
</reference>
<evidence type="ECO:0000256" key="3">
    <source>
        <dbReference type="ARBA" id="ARBA00022741"/>
    </source>
</evidence>
<keyword evidence="4 9" id="KW-0418">Kinase</keyword>
<feature type="binding site" evidence="9">
    <location>
        <position position="269"/>
    </location>
    <ligand>
        <name>K(+)</name>
        <dbReference type="ChEBI" id="CHEBI:29103"/>
    </ligand>
</feature>
<evidence type="ECO:0000256" key="4">
    <source>
        <dbReference type="ARBA" id="ARBA00022777"/>
    </source>
</evidence>
<evidence type="ECO:0000256" key="2">
    <source>
        <dbReference type="ARBA" id="ARBA00022723"/>
    </source>
</evidence>
<feature type="active site" description="Proton acceptor" evidence="9">
    <location>
        <position position="239"/>
    </location>
</feature>
<dbReference type="InterPro" id="IPR002139">
    <property type="entry name" value="Ribo/fructo_kinase"/>
</dbReference>
<keyword evidence="3 9" id="KW-0547">Nucleotide-binding</keyword>
<evidence type="ECO:0000313" key="11">
    <source>
        <dbReference type="EMBL" id="MFB9233765.1"/>
    </source>
</evidence>
<accession>A0ABV5JKY6</accession>
<dbReference type="EC" id="2.7.1.15" evidence="9"/>
<dbReference type="InterPro" id="IPR011877">
    <property type="entry name" value="Ribokinase"/>
</dbReference>
<dbReference type="GO" id="GO:0004747">
    <property type="term" value="F:ribokinase activity"/>
    <property type="evidence" value="ECO:0007669"/>
    <property type="project" value="UniProtKB-EC"/>
</dbReference>
<evidence type="ECO:0000256" key="5">
    <source>
        <dbReference type="ARBA" id="ARBA00022840"/>
    </source>
</evidence>
<keyword evidence="9" id="KW-0963">Cytoplasm</keyword>
<evidence type="ECO:0000256" key="6">
    <source>
        <dbReference type="ARBA" id="ARBA00022842"/>
    </source>
</evidence>
<organism evidence="11 12">
    <name type="scientific">Pseudohalocynthiibacter aestuariivivens</name>
    <dbReference type="NCBI Taxonomy" id="1591409"/>
    <lineage>
        <taxon>Bacteria</taxon>
        <taxon>Pseudomonadati</taxon>
        <taxon>Pseudomonadota</taxon>
        <taxon>Alphaproteobacteria</taxon>
        <taxon>Rhodobacterales</taxon>
        <taxon>Paracoccaceae</taxon>
        <taxon>Pseudohalocynthiibacter</taxon>
    </lineage>
</organism>
<evidence type="ECO:0000256" key="7">
    <source>
        <dbReference type="ARBA" id="ARBA00022958"/>
    </source>
</evidence>
<comment type="activity regulation">
    <text evidence="9">Activated by a monovalent cation that binds near, but not in, the active site. The most likely occupant of the site in vivo is potassium. Ion binding induces a conformational change that may alter substrate affinity.</text>
</comment>
<dbReference type="CDD" id="cd01174">
    <property type="entry name" value="ribokinase"/>
    <property type="match status" value="1"/>
</dbReference>
<dbReference type="PRINTS" id="PR00990">
    <property type="entry name" value="RIBOKINASE"/>
</dbReference>
<feature type="binding site" evidence="9">
    <location>
        <begin position="10"/>
        <end position="12"/>
    </location>
    <ligand>
        <name>substrate</name>
    </ligand>
</feature>
<comment type="function">
    <text evidence="9">Catalyzes the phosphorylation of ribose at O-5 in a reaction requiring ATP and magnesium. The resulting D-ribose-5-phosphate can then be used either for sythesis of nucleotides, histidine, and tryptophan, or as a component of the pentose phosphate pathway.</text>
</comment>
<comment type="pathway">
    <text evidence="9">Carbohydrate metabolism; D-ribose degradation; D-ribose 5-phosphate from beta-D-ribopyranose: step 2/2.</text>
</comment>
<feature type="binding site" evidence="9">
    <location>
        <begin position="238"/>
        <end position="239"/>
    </location>
    <ligand>
        <name>ATP</name>
        <dbReference type="ChEBI" id="CHEBI:30616"/>
    </ligand>
</feature>
<feature type="binding site" evidence="9">
    <location>
        <position position="239"/>
    </location>
    <ligand>
        <name>substrate</name>
    </ligand>
</feature>
<feature type="binding site" evidence="9">
    <location>
        <begin position="205"/>
        <end position="210"/>
    </location>
    <ligand>
        <name>ATP</name>
        <dbReference type="ChEBI" id="CHEBI:30616"/>
    </ligand>
</feature>
<comment type="subcellular location">
    <subcellularLocation>
        <location evidence="9">Cytoplasm</location>
    </subcellularLocation>
</comment>
<dbReference type="Pfam" id="PF00294">
    <property type="entry name" value="PfkB"/>
    <property type="match status" value="1"/>
</dbReference>
<evidence type="ECO:0000256" key="1">
    <source>
        <dbReference type="ARBA" id="ARBA00022679"/>
    </source>
</evidence>
<feature type="binding site" evidence="9">
    <location>
        <position position="274"/>
    </location>
    <ligand>
        <name>K(+)</name>
        <dbReference type="ChEBI" id="CHEBI:29103"/>
    </ligand>
</feature>
<feature type="domain" description="Carbohydrate kinase PfkB" evidence="10">
    <location>
        <begin position="6"/>
        <end position="280"/>
    </location>
</feature>
<sequence length="293" mass="31083">MTIFNLGSINADYFYDVPHLPKPGETLAATGFRKGLGGKGANQSVAAVRAGSAVVHIGSVGKDGRWAVERIKEFGVDVANIAIVEVPTGHAIINIDKHAENAIVIFQGANAEQDKGRILQALNGAKHGDILLLQNETSLQCFTAAKAAELGMRVFYSAAPFSVEKTREILPFLSVLALNEIEAEQLCAELETNLEDFPVSNVLVTKGGEGSEWRTHATGGIVKTRAFDVSAVDTTGAGDTFAGYLAAGLDQEMEIREALKLASAAAAIKVTRHGTADAIPRRGDVEKFLALRT</sequence>
<evidence type="ECO:0000256" key="8">
    <source>
        <dbReference type="ARBA" id="ARBA00023277"/>
    </source>
</evidence>
<evidence type="ECO:0000313" key="12">
    <source>
        <dbReference type="Proteomes" id="UP001589683"/>
    </source>
</evidence>